<dbReference type="Proteomes" id="UP000814140">
    <property type="component" value="Unassembled WGS sequence"/>
</dbReference>
<organism evidence="1 2">
    <name type="scientific">Artomyces pyxidatus</name>
    <dbReference type="NCBI Taxonomy" id="48021"/>
    <lineage>
        <taxon>Eukaryota</taxon>
        <taxon>Fungi</taxon>
        <taxon>Dikarya</taxon>
        <taxon>Basidiomycota</taxon>
        <taxon>Agaricomycotina</taxon>
        <taxon>Agaricomycetes</taxon>
        <taxon>Russulales</taxon>
        <taxon>Auriscalpiaceae</taxon>
        <taxon>Artomyces</taxon>
    </lineage>
</organism>
<evidence type="ECO:0000313" key="1">
    <source>
        <dbReference type="EMBL" id="KAI0054409.1"/>
    </source>
</evidence>
<keyword evidence="2" id="KW-1185">Reference proteome</keyword>
<proteinExistence type="predicted"/>
<sequence>MQDFRRCPGVDVNWPTDLGTFAETFPWSRLGDRPDSLPFDLEIHNRGRSVRAWSKRCAGQAASGGQPCDSCLGVVDRIDNLASIAQDAKPHTSHKFLNSVQLRQLIRDRDTDLQRWKLKALNLVRKVQTLFSRVSDHRRFVMALAENDVPRLRKLLQHAMTRGSSIQTITRKLADAVDGLYSARGFDLRDYDLATLVYRIGGRTLLFSMSHAYGLPSLRALRNSFSFTHVMPTLGRISPSDIIRNIKEVILKTRESAGIAKRCGVSALIDEVAIEEMAMHFKHANCVGGICWKHASLIDLVFYTYESALNIARSIAAGTVHLGKEMTVVAIACFDGRSRVYPILAAATCKQEDKDDMKFIFITVIESWNSAGAAVVGPLWSFATDGDATRRAAGYDVFLKNRLSPSSPLYGVLSHMAGLNLFTGDNDVTLDFDYKHIFKRVCTLLRSPSGITLNNGRIINATSLTRYLQLLPGQDDDSVHTLLYPGDAQDVPRAVELMQGIIAIPSLTNVSADVNVIADLDAIRLLAALLDALLDPFINPDLSLSCQVRSLSKYAHLAFSLFRTHRLAFMSNQLYGDSQTMVKNVMFCIVKQQKMDPSAPFYIFECGDDRLEKLFGRIRMLGGHDSGMNFRQGVERLGHAVDMDAAFLRNPDLDPGQKRLKITRVEGVDHLNASSWKGDVISGHCDLQSAFAAGRADALTLFQSSQVPPAAYDYRTLFSDGEVDFLRPFGQNKYPGVETDTDRSVPVPAATLESGPWPHGEVSAAVPTAIDPDSDVSAVSSQSLGGGKPPNDNGVREQAAETGQMDSGGDDEDLGLTFEEAYSSELDVPALSLPSAPGVDVTDYILVGNKWIHKQSACRLLMNKNSTHKSVERLDRVRGFTKVNTMHRLNTSEVVGPNVFMVGDPILTILRTDKTVSLALLRTTAIIVDGLTRSSVQCATLVSEKSKVKISGQVMRLLLAPTADNCDELLDAEPATHLSDSDRRGAWSWIWSGGYVKVDSNMRGSTETTEKPLVVNVPGHLTEFVNPRIVSVSHRIDAKHCQELNSHGTTWELDDSLLTIACQSIWEKVISSKTPMSAITVTSSKSLGFPYTSDLNPGMLFVRCRCRLLADNGKAATQPCHFCGRVPENWRAHIGMHILRAIRGVSETGLKEEIGNHMPCGFCGRSNHPDCKVSLKEMAQTIHIESKCPYFTTFRYKAAAKGSDTTPCRNVPVVCLLCTEPTPRNSRPVFQHAVWRYNMEEHLAERHAEYASPRNPDISRLPLPQAVWKAMEILRSEELALGIPEDKLPTPFALLGVEAEQDISEVSVTLRAAAGLKRVRNSRGGQAKKARVN</sequence>
<evidence type="ECO:0000313" key="2">
    <source>
        <dbReference type="Proteomes" id="UP000814140"/>
    </source>
</evidence>
<comment type="caution">
    <text evidence="1">The sequence shown here is derived from an EMBL/GenBank/DDBJ whole genome shotgun (WGS) entry which is preliminary data.</text>
</comment>
<accession>A0ACB8SD44</accession>
<name>A0ACB8SD44_9AGAM</name>
<reference evidence="1" key="2">
    <citation type="journal article" date="2022" name="New Phytol.">
        <title>Evolutionary transition to the ectomycorrhizal habit in the genomes of a hyperdiverse lineage of mushroom-forming fungi.</title>
        <authorList>
            <person name="Looney B."/>
            <person name="Miyauchi S."/>
            <person name="Morin E."/>
            <person name="Drula E."/>
            <person name="Courty P.E."/>
            <person name="Kohler A."/>
            <person name="Kuo A."/>
            <person name="LaButti K."/>
            <person name="Pangilinan J."/>
            <person name="Lipzen A."/>
            <person name="Riley R."/>
            <person name="Andreopoulos W."/>
            <person name="He G."/>
            <person name="Johnson J."/>
            <person name="Nolan M."/>
            <person name="Tritt A."/>
            <person name="Barry K.W."/>
            <person name="Grigoriev I.V."/>
            <person name="Nagy L.G."/>
            <person name="Hibbett D."/>
            <person name="Henrissat B."/>
            <person name="Matheny P.B."/>
            <person name="Labbe J."/>
            <person name="Martin F.M."/>
        </authorList>
    </citation>
    <scope>NUCLEOTIDE SEQUENCE</scope>
    <source>
        <strain evidence="1">HHB10654</strain>
    </source>
</reference>
<gene>
    <name evidence="1" type="ORF">BV25DRAFT_1949134</name>
</gene>
<reference evidence="1" key="1">
    <citation type="submission" date="2021-03" db="EMBL/GenBank/DDBJ databases">
        <authorList>
            <consortium name="DOE Joint Genome Institute"/>
            <person name="Ahrendt S."/>
            <person name="Looney B.P."/>
            <person name="Miyauchi S."/>
            <person name="Morin E."/>
            <person name="Drula E."/>
            <person name="Courty P.E."/>
            <person name="Chicoki N."/>
            <person name="Fauchery L."/>
            <person name="Kohler A."/>
            <person name="Kuo A."/>
            <person name="Labutti K."/>
            <person name="Pangilinan J."/>
            <person name="Lipzen A."/>
            <person name="Riley R."/>
            <person name="Andreopoulos W."/>
            <person name="He G."/>
            <person name="Johnson J."/>
            <person name="Barry K.W."/>
            <person name="Grigoriev I.V."/>
            <person name="Nagy L."/>
            <person name="Hibbett D."/>
            <person name="Henrissat B."/>
            <person name="Matheny P.B."/>
            <person name="Labbe J."/>
            <person name="Martin F."/>
        </authorList>
    </citation>
    <scope>NUCLEOTIDE SEQUENCE</scope>
    <source>
        <strain evidence="1">HHB10654</strain>
    </source>
</reference>
<protein>
    <submittedName>
        <fullName evidence="1">Uncharacterized protein</fullName>
    </submittedName>
</protein>
<dbReference type="EMBL" id="MU277448">
    <property type="protein sequence ID" value="KAI0054409.1"/>
    <property type="molecule type" value="Genomic_DNA"/>
</dbReference>